<evidence type="ECO:0008006" key="3">
    <source>
        <dbReference type="Google" id="ProtNLM"/>
    </source>
</evidence>
<dbReference type="AlphaFoldDB" id="F8AF07"/>
<dbReference type="GeneID" id="10837737"/>
<evidence type="ECO:0000313" key="2">
    <source>
        <dbReference type="Proteomes" id="UP000008386"/>
    </source>
</evidence>
<dbReference type="STRING" id="529709.PYCH_11630"/>
<dbReference type="HOGENOM" id="CLU_095575_1_0_2"/>
<evidence type="ECO:0000313" key="1">
    <source>
        <dbReference type="EMBL" id="AEH24844.1"/>
    </source>
</evidence>
<reference evidence="1 2" key="1">
    <citation type="journal article" date="2011" name="J. Bacteriol.">
        <title>Complete genome sequence of the obligate piezophilic hyperthermophilic archaeon Pyrococcus yayanosii CH1.</title>
        <authorList>
            <person name="Jun X."/>
            <person name="Lupeng L."/>
            <person name="Minjuan X."/>
            <person name="Oger P."/>
            <person name="Fengping W."/>
            <person name="Jebbar M."/>
            <person name="Xiang X."/>
        </authorList>
    </citation>
    <scope>NUCLEOTIDE SEQUENCE [LARGE SCALE GENOMIC DNA]</scope>
    <source>
        <strain evidence="2">CH1 / JCM 16557</strain>
    </source>
</reference>
<keyword evidence="2" id="KW-1185">Reference proteome</keyword>
<protein>
    <recommendedName>
        <fullName evidence="3">Serine/threonine protein kinase</fullName>
    </recommendedName>
</protein>
<dbReference type="RefSeq" id="WP_013905900.1">
    <property type="nucleotide sequence ID" value="NC_015680.1"/>
</dbReference>
<accession>F8AF07</accession>
<dbReference type="SUPFAM" id="SSF56112">
    <property type="entry name" value="Protein kinase-like (PK-like)"/>
    <property type="match status" value="1"/>
</dbReference>
<proteinExistence type="predicted"/>
<organism evidence="1 2">
    <name type="scientific">Pyrococcus yayanosii (strain CH1 / JCM 16557)</name>
    <dbReference type="NCBI Taxonomy" id="529709"/>
    <lineage>
        <taxon>Archaea</taxon>
        <taxon>Methanobacteriati</taxon>
        <taxon>Methanobacteriota</taxon>
        <taxon>Thermococci</taxon>
        <taxon>Thermococcales</taxon>
        <taxon>Thermococcaceae</taxon>
        <taxon>Pyrococcus</taxon>
    </lineage>
</organism>
<dbReference type="eggNOG" id="arCOG01182">
    <property type="taxonomic scope" value="Archaea"/>
</dbReference>
<dbReference type="EMBL" id="CP002779">
    <property type="protein sequence ID" value="AEH24844.1"/>
    <property type="molecule type" value="Genomic_DNA"/>
</dbReference>
<dbReference type="KEGG" id="pya:PYCH_11630"/>
<name>F8AF07_PYRYC</name>
<gene>
    <name evidence="1" type="ordered locus">PYCH_11630</name>
</gene>
<dbReference type="Proteomes" id="UP000008386">
    <property type="component" value="Chromosome"/>
</dbReference>
<sequence length="219" mass="25012">MKGPLGMLVSEEDIKELRKFLRGEGIELLEPYSKGTTSVVFKGMAGKKPVVIKWQRRDSPRRTLWREARILEMLKGTGVTAEPVLYAEVLGREILVREFLEGKPIIEADVEKKHLLRIAEKAHLLDVMGVDHGQIQGGKHIIIGEDVWIIDFEKASTQRKPRNLTSAMAMIFLSNNIVSRRVLEKFGIGDDFRKAMRETLREYKRTMNPSKVFELLASL</sequence>
<dbReference type="InterPro" id="IPR011009">
    <property type="entry name" value="Kinase-like_dom_sf"/>
</dbReference>